<evidence type="ECO:0000256" key="1">
    <source>
        <dbReference type="SAM" id="Phobius"/>
    </source>
</evidence>
<feature type="transmembrane region" description="Helical" evidence="1">
    <location>
        <begin position="12"/>
        <end position="30"/>
    </location>
</feature>
<name>A0A1G2QNS2_9BACT</name>
<evidence type="ECO:0000313" key="2">
    <source>
        <dbReference type="EMBL" id="OHA62047.1"/>
    </source>
</evidence>
<dbReference type="EMBL" id="MHTM01000022">
    <property type="protein sequence ID" value="OHA62047.1"/>
    <property type="molecule type" value="Genomic_DNA"/>
</dbReference>
<keyword evidence="1" id="KW-0812">Transmembrane</keyword>
<keyword evidence="1" id="KW-0472">Membrane</keyword>
<gene>
    <name evidence="2" type="ORF">A2556_01265</name>
</gene>
<proteinExistence type="predicted"/>
<accession>A0A1G2QNS2</accession>
<dbReference type="AlphaFoldDB" id="A0A1G2QNS2"/>
<sequence>MGQALKKILKIFSIILFILALSLGIYAWWWKASQPIVPETKKTLTEAEQIDLLKKLQADGPAHPLSSAESVKILTALQADAPATPLSRDEQFKILQALQNN</sequence>
<comment type="caution">
    <text evidence="2">The sequence shown here is derived from an EMBL/GenBank/DDBJ whole genome shotgun (WGS) entry which is preliminary data.</text>
</comment>
<protein>
    <submittedName>
        <fullName evidence="2">Uncharacterized protein</fullName>
    </submittedName>
</protein>
<dbReference type="Proteomes" id="UP000177140">
    <property type="component" value="Unassembled WGS sequence"/>
</dbReference>
<keyword evidence="1" id="KW-1133">Transmembrane helix</keyword>
<reference evidence="2 3" key="1">
    <citation type="journal article" date="2016" name="Nat. Commun.">
        <title>Thousands of microbial genomes shed light on interconnected biogeochemical processes in an aquifer system.</title>
        <authorList>
            <person name="Anantharaman K."/>
            <person name="Brown C.T."/>
            <person name="Hug L.A."/>
            <person name="Sharon I."/>
            <person name="Castelle C.J."/>
            <person name="Probst A.J."/>
            <person name="Thomas B.C."/>
            <person name="Singh A."/>
            <person name="Wilkins M.J."/>
            <person name="Karaoz U."/>
            <person name="Brodie E.L."/>
            <person name="Williams K.H."/>
            <person name="Hubbard S.S."/>
            <person name="Banfield J.F."/>
        </authorList>
    </citation>
    <scope>NUCLEOTIDE SEQUENCE [LARGE SCALE GENOMIC DNA]</scope>
</reference>
<evidence type="ECO:0000313" key="3">
    <source>
        <dbReference type="Proteomes" id="UP000177140"/>
    </source>
</evidence>
<organism evidence="2 3">
    <name type="scientific">Candidatus Vogelbacteria bacterium RIFOXYD2_FULL_44_9</name>
    <dbReference type="NCBI Taxonomy" id="1802441"/>
    <lineage>
        <taxon>Bacteria</taxon>
        <taxon>Candidatus Vogeliibacteriota</taxon>
    </lineage>
</organism>